<dbReference type="InterPro" id="IPR009267">
    <property type="entry name" value="NTP_transf_6"/>
</dbReference>
<keyword evidence="2" id="KW-1133">Transmembrane helix</keyword>
<dbReference type="Proteomes" id="UP000292881">
    <property type="component" value="Unassembled WGS sequence"/>
</dbReference>
<dbReference type="OrthoDB" id="9805247at2"/>
<keyword evidence="2" id="KW-0812">Transmembrane</keyword>
<comment type="caution">
    <text evidence="3">The sequence shown here is derived from an EMBL/GenBank/DDBJ whole genome shotgun (WGS) entry which is preliminary data.</text>
</comment>
<keyword evidence="2" id="KW-0472">Membrane</keyword>
<dbReference type="AlphaFoldDB" id="A0A4Q2JNG5"/>
<evidence type="ECO:0000256" key="1">
    <source>
        <dbReference type="SAM" id="MobiDB-lite"/>
    </source>
</evidence>
<feature type="transmembrane region" description="Helical" evidence="2">
    <location>
        <begin position="85"/>
        <end position="109"/>
    </location>
</feature>
<keyword evidence="4" id="KW-1185">Reference proteome</keyword>
<dbReference type="EMBL" id="SDPL01000095">
    <property type="protein sequence ID" value="RXZ48356.1"/>
    <property type="molecule type" value="Genomic_DNA"/>
</dbReference>
<keyword evidence="3" id="KW-0808">Transferase</keyword>
<evidence type="ECO:0000256" key="2">
    <source>
        <dbReference type="SAM" id="Phobius"/>
    </source>
</evidence>
<dbReference type="PANTHER" id="PTHR39166:SF1">
    <property type="entry name" value="BLL1166 PROTEIN"/>
    <property type="match status" value="1"/>
</dbReference>
<feature type="region of interest" description="Disordered" evidence="1">
    <location>
        <begin position="386"/>
        <end position="411"/>
    </location>
</feature>
<organism evidence="3 4">
    <name type="scientific">Agromyces binzhouensis</name>
    <dbReference type="NCBI Taxonomy" id="1817495"/>
    <lineage>
        <taxon>Bacteria</taxon>
        <taxon>Bacillati</taxon>
        <taxon>Actinomycetota</taxon>
        <taxon>Actinomycetes</taxon>
        <taxon>Micrococcales</taxon>
        <taxon>Microbacteriaceae</taxon>
        <taxon>Agromyces</taxon>
    </lineage>
</organism>
<sequence>MVSEMTIRRRRTRMRDAVDAYVRRARVLRQIQSNKASRAQRLEVWYLVITVLVATLVSVIGFAGVDRIAELLAPAPTDALDLVPAVETVFNIAVLVVLIATLVGLVFRFGERANRHYRSLEVLTEFMRDCTDLVEMHDARERTINGSDLDQIRTRYKGVLATLPPSTDKEYEKAKNDAVQKRLRSIAAPTSRGEVNPSMLRKVVVRPSRMQSRASKVDARRVASLLRRDPLRIAALRAVHEELGSRAWITGGFLREGVWDAIEGRPIESPRDDVDVIYFDRRDTTKDAERALQKRLDEREPRIRWSVKNQARMHSINGDKPYDSLADAVSRFPETASAVAVQLNSRGFRFLAPIGMDDLRRMRLRPNARANRAAYERRRPQVEGAGRWSLLEVVEPEPPHTSTGGSESVSG</sequence>
<evidence type="ECO:0000313" key="3">
    <source>
        <dbReference type="EMBL" id="RXZ48356.1"/>
    </source>
</evidence>
<accession>A0A4Q2JNG5</accession>
<dbReference type="PANTHER" id="PTHR39166">
    <property type="entry name" value="BLL1166 PROTEIN"/>
    <property type="match status" value="1"/>
</dbReference>
<name>A0A4Q2JNG5_9MICO</name>
<evidence type="ECO:0000313" key="4">
    <source>
        <dbReference type="Proteomes" id="UP000292881"/>
    </source>
</evidence>
<protein>
    <submittedName>
        <fullName evidence="3">Nucleotidyltransferase family protein</fullName>
    </submittedName>
</protein>
<feature type="compositionally biased region" description="Polar residues" evidence="1">
    <location>
        <begin position="400"/>
        <end position="411"/>
    </location>
</feature>
<proteinExistence type="predicted"/>
<reference evidence="3 4" key="1">
    <citation type="submission" date="2019-01" db="EMBL/GenBank/DDBJ databases">
        <authorList>
            <person name="Li J."/>
        </authorList>
    </citation>
    <scope>NUCLEOTIDE SEQUENCE [LARGE SCALE GENOMIC DNA]</scope>
    <source>
        <strain evidence="3 4">CGMCC 4.7180</strain>
    </source>
</reference>
<dbReference type="GO" id="GO:0016740">
    <property type="term" value="F:transferase activity"/>
    <property type="evidence" value="ECO:0007669"/>
    <property type="project" value="UniProtKB-KW"/>
</dbReference>
<dbReference type="Pfam" id="PF06042">
    <property type="entry name" value="NTP_transf_6"/>
    <property type="match status" value="1"/>
</dbReference>
<feature type="transmembrane region" description="Helical" evidence="2">
    <location>
        <begin position="44"/>
        <end position="65"/>
    </location>
</feature>
<gene>
    <name evidence="3" type="ORF">ESO86_06850</name>
</gene>